<dbReference type="EMBL" id="JAZDQV010000002">
    <property type="protein sequence ID" value="MEE1876621.1"/>
    <property type="molecule type" value="Genomic_DNA"/>
</dbReference>
<feature type="chain" id="PRO_5046237376" description="Lipoprotein" evidence="1">
    <location>
        <begin position="18"/>
        <end position="236"/>
    </location>
</feature>
<keyword evidence="3" id="KW-1185">Reference proteome</keyword>
<evidence type="ECO:0000256" key="1">
    <source>
        <dbReference type="SAM" id="SignalP"/>
    </source>
</evidence>
<dbReference type="Proteomes" id="UP001343492">
    <property type="component" value="Unassembled WGS sequence"/>
</dbReference>
<feature type="signal peptide" evidence="1">
    <location>
        <begin position="1"/>
        <end position="17"/>
    </location>
</feature>
<dbReference type="RefSeq" id="WP_354143728.1">
    <property type="nucleotide sequence ID" value="NZ_JAZDQV010000002.1"/>
</dbReference>
<organism evidence="2 3">
    <name type="scientific">Altererythrobacter litoralis</name>
    <dbReference type="NCBI Taxonomy" id="3113904"/>
    <lineage>
        <taxon>Bacteria</taxon>
        <taxon>Pseudomonadati</taxon>
        <taxon>Pseudomonadota</taxon>
        <taxon>Alphaproteobacteria</taxon>
        <taxon>Sphingomonadales</taxon>
        <taxon>Erythrobacteraceae</taxon>
        <taxon>Altererythrobacter</taxon>
    </lineage>
</organism>
<dbReference type="InterPro" id="IPR032710">
    <property type="entry name" value="NTF2-like_dom_sf"/>
</dbReference>
<sequence length="236" mass="25703">MKKLLLLAALSTLAACASGPRQSFPDRIINRALAGAPGQAQPSDVVATEIAFARLAREKGQWSAFAEYAADDGVMFVPEPVAAKSWLRGRANPAQSVAWQPHQVWMSCDGSLAVTKGAWQRPDGSNGYFTTVWQRQKDRTYRWVMDQGDALAQPLVEPEFIGTEVADCRAGREIAIATGLDLEIPARGAGRSLDGSLAYEWDVSLDRSRRFRVTMLLDGEMVEVLQLEVAPPAGSQ</sequence>
<dbReference type="Gene3D" id="3.10.450.50">
    <property type="match status" value="1"/>
</dbReference>
<protein>
    <recommendedName>
        <fullName evidence="4">Lipoprotein</fullName>
    </recommendedName>
</protein>
<gene>
    <name evidence="2" type="ORF">VRS74_02830</name>
</gene>
<name>A0ABU7GCC0_9SPHN</name>
<evidence type="ECO:0000313" key="3">
    <source>
        <dbReference type="Proteomes" id="UP001343492"/>
    </source>
</evidence>
<proteinExistence type="predicted"/>
<dbReference type="SUPFAM" id="SSF54427">
    <property type="entry name" value="NTF2-like"/>
    <property type="match status" value="1"/>
</dbReference>
<accession>A0ABU7GCC0</accession>
<dbReference type="PROSITE" id="PS51257">
    <property type="entry name" value="PROKAR_LIPOPROTEIN"/>
    <property type="match status" value="1"/>
</dbReference>
<evidence type="ECO:0000313" key="2">
    <source>
        <dbReference type="EMBL" id="MEE1876621.1"/>
    </source>
</evidence>
<comment type="caution">
    <text evidence="2">The sequence shown here is derived from an EMBL/GenBank/DDBJ whole genome shotgun (WGS) entry which is preliminary data.</text>
</comment>
<evidence type="ECO:0008006" key="4">
    <source>
        <dbReference type="Google" id="ProtNLM"/>
    </source>
</evidence>
<keyword evidence="1" id="KW-0732">Signal</keyword>
<reference evidence="2 3" key="1">
    <citation type="submission" date="2024-01" db="EMBL/GenBank/DDBJ databases">
        <title>The genome sequence of Erythrobacteraceae sp. strain 1XM1-14.</title>
        <authorList>
            <person name="Liu Y."/>
        </authorList>
    </citation>
    <scope>NUCLEOTIDE SEQUENCE [LARGE SCALE GENOMIC DNA]</scope>
    <source>
        <strain evidence="2 3">1XM1-14</strain>
    </source>
</reference>